<gene>
    <name evidence="1" type="ORF">QUF54_10180</name>
</gene>
<dbReference type="EMBL" id="JAUCGM010000821">
    <property type="protein sequence ID" value="MDM8563708.1"/>
    <property type="molecule type" value="Genomic_DNA"/>
</dbReference>
<keyword evidence="2" id="KW-1185">Reference proteome</keyword>
<sequence length="106" mass="12085">MMKGKKALGFLTGDEHNFNWLVINKETNIYPKSWDKEDIRKLPTFRLLYQVNNGAAGAPYYAQQKAPWSAQLQGFSTQNAVVFFHIHGKSIKMEVLNPDTLETISP</sequence>
<accession>A0ABT7VVX4</accession>
<reference evidence="1" key="1">
    <citation type="submission" date="2023-06" db="EMBL/GenBank/DDBJ databases">
        <title>Uncultivated large filamentous bacteria from sulfidic sediments reveal new species and different genomic features in energy metabolism and defense.</title>
        <authorList>
            <person name="Fonseca A."/>
        </authorList>
    </citation>
    <scope>NUCLEOTIDE SEQUENCE</scope>
    <source>
        <strain evidence="1">HSG4</strain>
    </source>
</reference>
<comment type="caution">
    <text evidence="1">The sequence shown here is derived from an EMBL/GenBank/DDBJ whole genome shotgun (WGS) entry which is preliminary data.</text>
</comment>
<evidence type="ECO:0000313" key="2">
    <source>
        <dbReference type="Proteomes" id="UP001171945"/>
    </source>
</evidence>
<organism evidence="1 2">
    <name type="scientific">Candidatus Marithioploca araucensis</name>
    <dbReference type="NCBI Taxonomy" id="70273"/>
    <lineage>
        <taxon>Bacteria</taxon>
        <taxon>Pseudomonadati</taxon>
        <taxon>Pseudomonadota</taxon>
        <taxon>Gammaproteobacteria</taxon>
        <taxon>Thiotrichales</taxon>
        <taxon>Thiotrichaceae</taxon>
        <taxon>Candidatus Marithioploca</taxon>
    </lineage>
</organism>
<protein>
    <submittedName>
        <fullName evidence="1">Uncharacterized protein</fullName>
    </submittedName>
</protein>
<name>A0ABT7VVX4_9GAMM</name>
<dbReference type="Proteomes" id="UP001171945">
    <property type="component" value="Unassembled WGS sequence"/>
</dbReference>
<evidence type="ECO:0000313" key="1">
    <source>
        <dbReference type="EMBL" id="MDM8563708.1"/>
    </source>
</evidence>
<proteinExistence type="predicted"/>